<sequence length="84" mass="9581">MASRKNKMYDKQSDNRYNNNNNNNNNGNKRTTVVMGHLSVDHDVGTKINGVVPDEHPSDYLIEVKVKYYSLLATVEKALNRLSK</sequence>
<protein>
    <submittedName>
        <fullName evidence="2">Uncharacterized protein</fullName>
    </submittedName>
</protein>
<organism evidence="2 3">
    <name type="scientific">Glossina palpalis gambiensis</name>
    <dbReference type="NCBI Taxonomy" id="67801"/>
    <lineage>
        <taxon>Eukaryota</taxon>
        <taxon>Metazoa</taxon>
        <taxon>Ecdysozoa</taxon>
        <taxon>Arthropoda</taxon>
        <taxon>Hexapoda</taxon>
        <taxon>Insecta</taxon>
        <taxon>Pterygota</taxon>
        <taxon>Neoptera</taxon>
        <taxon>Endopterygota</taxon>
        <taxon>Diptera</taxon>
        <taxon>Brachycera</taxon>
        <taxon>Muscomorpha</taxon>
        <taxon>Hippoboscoidea</taxon>
        <taxon>Glossinidae</taxon>
        <taxon>Glossina</taxon>
    </lineage>
</organism>
<proteinExistence type="predicted"/>
<evidence type="ECO:0000256" key="1">
    <source>
        <dbReference type="SAM" id="MobiDB-lite"/>
    </source>
</evidence>
<dbReference type="AlphaFoldDB" id="A0A1B0AR87"/>
<accession>A0A1B0AR87</accession>
<dbReference type="EMBL" id="JXJN01002285">
    <property type="status" value="NOT_ANNOTATED_CDS"/>
    <property type="molecule type" value="Genomic_DNA"/>
</dbReference>
<dbReference type="VEuPathDB" id="VectorBase:GPPI005601"/>
<reference evidence="2" key="2">
    <citation type="submission" date="2020-05" db="UniProtKB">
        <authorList>
            <consortium name="EnsemblMetazoa"/>
        </authorList>
    </citation>
    <scope>IDENTIFICATION</scope>
    <source>
        <strain evidence="2">IAEA</strain>
    </source>
</reference>
<keyword evidence="3" id="KW-1185">Reference proteome</keyword>
<dbReference type="EMBL" id="JXJN01002284">
    <property type="status" value="NOT_ANNOTATED_CDS"/>
    <property type="molecule type" value="Genomic_DNA"/>
</dbReference>
<feature type="region of interest" description="Disordered" evidence="1">
    <location>
        <begin position="1"/>
        <end position="31"/>
    </location>
</feature>
<dbReference type="Proteomes" id="UP000092460">
    <property type="component" value="Unassembled WGS sequence"/>
</dbReference>
<dbReference type="EnsemblMetazoa" id="GPPI005601-RA">
    <property type="protein sequence ID" value="GPPI005601-PA"/>
    <property type="gene ID" value="GPPI005601"/>
</dbReference>
<name>A0A1B0AR87_9MUSC</name>
<dbReference type="EMBL" id="JXJN01002283">
    <property type="status" value="NOT_ANNOTATED_CDS"/>
    <property type="molecule type" value="Genomic_DNA"/>
</dbReference>
<evidence type="ECO:0000313" key="3">
    <source>
        <dbReference type="Proteomes" id="UP000092460"/>
    </source>
</evidence>
<feature type="compositionally biased region" description="Low complexity" evidence="1">
    <location>
        <begin position="18"/>
        <end position="28"/>
    </location>
</feature>
<evidence type="ECO:0000313" key="2">
    <source>
        <dbReference type="EnsemblMetazoa" id="GPPI005601-PA"/>
    </source>
</evidence>
<reference evidence="3" key="1">
    <citation type="submission" date="2015-01" db="EMBL/GenBank/DDBJ databases">
        <authorList>
            <person name="Aksoy S."/>
            <person name="Warren W."/>
            <person name="Wilson R.K."/>
        </authorList>
    </citation>
    <scope>NUCLEOTIDE SEQUENCE [LARGE SCALE GENOMIC DNA]</scope>
    <source>
        <strain evidence="3">IAEA</strain>
    </source>
</reference>